<proteinExistence type="predicted"/>
<dbReference type="PANTHER" id="PTHR43434:SF1">
    <property type="entry name" value="PHOSPHOGLYCOLATE PHOSPHATASE"/>
    <property type="match status" value="1"/>
</dbReference>
<dbReference type="InterPro" id="IPR050155">
    <property type="entry name" value="HAD-like_hydrolase_sf"/>
</dbReference>
<dbReference type="GO" id="GO:0006281">
    <property type="term" value="P:DNA repair"/>
    <property type="evidence" value="ECO:0007669"/>
    <property type="project" value="TreeGrafter"/>
</dbReference>
<dbReference type="Gene3D" id="1.10.150.240">
    <property type="entry name" value="Putative phosphatase, domain 2"/>
    <property type="match status" value="1"/>
</dbReference>
<name>A0A1K1PPL5_RUMFL</name>
<sequence>MKKGLIFDMDGTLWDSSENVAASWTEKIRELGIDMPDITKEDVMGVMGLTMDKIADIIFKGFSKEKRMDLLDACCLHENDYLRDHGGELYPDLEKTLVKLSESYGLYIVSNCQKGYIEAFLEHYGFDRYFADIECYGNNLKEKGDNIALLAKRNGLDKAWYVGDIQGDYDATMKAGLDFIHSAYGFGTIRQTVPELKQFSDLPQLMKQLDK</sequence>
<dbReference type="AlphaFoldDB" id="A0A1K1PPL5"/>
<dbReference type="InterPro" id="IPR023214">
    <property type="entry name" value="HAD_sf"/>
</dbReference>
<dbReference type="PANTHER" id="PTHR43434">
    <property type="entry name" value="PHOSPHOGLYCOLATE PHOSPHATASE"/>
    <property type="match status" value="1"/>
</dbReference>
<protein>
    <submittedName>
        <fullName evidence="1">Phosphoglycolate phosphatase</fullName>
    </submittedName>
</protein>
<dbReference type="Proteomes" id="UP000183461">
    <property type="component" value="Unassembled WGS sequence"/>
</dbReference>
<reference evidence="1 2" key="1">
    <citation type="submission" date="2016-11" db="EMBL/GenBank/DDBJ databases">
        <authorList>
            <person name="Jaros S."/>
            <person name="Januszkiewicz K."/>
            <person name="Wedrychowicz H."/>
        </authorList>
    </citation>
    <scope>NUCLEOTIDE SEQUENCE [LARGE SCALE GENOMIC DNA]</scope>
    <source>
        <strain evidence="1 2">YL228</strain>
    </source>
</reference>
<dbReference type="InterPro" id="IPR036412">
    <property type="entry name" value="HAD-like_sf"/>
</dbReference>
<dbReference type="Gene3D" id="3.40.50.1000">
    <property type="entry name" value="HAD superfamily/HAD-like"/>
    <property type="match status" value="1"/>
</dbReference>
<evidence type="ECO:0000313" key="1">
    <source>
        <dbReference type="EMBL" id="SFW49500.1"/>
    </source>
</evidence>
<evidence type="ECO:0000313" key="2">
    <source>
        <dbReference type="Proteomes" id="UP000183461"/>
    </source>
</evidence>
<dbReference type="EMBL" id="FPIP01000010">
    <property type="protein sequence ID" value="SFW49500.1"/>
    <property type="molecule type" value="Genomic_DNA"/>
</dbReference>
<dbReference type="InterPro" id="IPR006439">
    <property type="entry name" value="HAD-SF_hydro_IA"/>
</dbReference>
<organism evidence="1 2">
    <name type="scientific">Ruminococcus flavefaciens</name>
    <dbReference type="NCBI Taxonomy" id="1265"/>
    <lineage>
        <taxon>Bacteria</taxon>
        <taxon>Bacillati</taxon>
        <taxon>Bacillota</taxon>
        <taxon>Clostridia</taxon>
        <taxon>Eubacteriales</taxon>
        <taxon>Oscillospiraceae</taxon>
        <taxon>Ruminococcus</taxon>
    </lineage>
</organism>
<gene>
    <name evidence="1" type="ORF">SAMN02910280_0007</name>
</gene>
<dbReference type="GO" id="GO:0008967">
    <property type="term" value="F:phosphoglycolate phosphatase activity"/>
    <property type="evidence" value="ECO:0007669"/>
    <property type="project" value="TreeGrafter"/>
</dbReference>
<dbReference type="SUPFAM" id="SSF56784">
    <property type="entry name" value="HAD-like"/>
    <property type="match status" value="1"/>
</dbReference>
<dbReference type="InterPro" id="IPR041492">
    <property type="entry name" value="HAD_2"/>
</dbReference>
<dbReference type="RefSeq" id="WP_072301086.1">
    <property type="nucleotide sequence ID" value="NZ_FPIP01000010.1"/>
</dbReference>
<dbReference type="NCBIfam" id="TIGR01549">
    <property type="entry name" value="HAD-SF-IA-v1"/>
    <property type="match status" value="1"/>
</dbReference>
<accession>A0A1K1PPL5</accession>
<dbReference type="SFLD" id="SFLDS00003">
    <property type="entry name" value="Haloacid_Dehalogenase"/>
    <property type="match status" value="1"/>
</dbReference>
<dbReference type="Pfam" id="PF13419">
    <property type="entry name" value="HAD_2"/>
    <property type="match status" value="1"/>
</dbReference>
<dbReference type="InterPro" id="IPR023198">
    <property type="entry name" value="PGP-like_dom2"/>
</dbReference>
<dbReference type="SFLD" id="SFLDG01129">
    <property type="entry name" value="C1.5:_HAD__Beta-PGM__Phosphata"/>
    <property type="match status" value="1"/>
</dbReference>